<dbReference type="AlphaFoldDB" id="A0A915IE58"/>
<dbReference type="Proteomes" id="UP000887565">
    <property type="component" value="Unplaced"/>
</dbReference>
<sequence>MLNEHWLRPCLSPEVESSVIFLNHDERATFNNGGQIYNEFECDIVGRLIEAFLEVRITKRETSPTESQVDMHADFFTISFSYCGDEI</sequence>
<organism evidence="1 2">
    <name type="scientific">Romanomermis culicivorax</name>
    <name type="common">Nematode worm</name>
    <dbReference type="NCBI Taxonomy" id="13658"/>
    <lineage>
        <taxon>Eukaryota</taxon>
        <taxon>Metazoa</taxon>
        <taxon>Ecdysozoa</taxon>
        <taxon>Nematoda</taxon>
        <taxon>Enoplea</taxon>
        <taxon>Dorylaimia</taxon>
        <taxon>Mermithida</taxon>
        <taxon>Mermithoidea</taxon>
        <taxon>Mermithidae</taxon>
        <taxon>Romanomermis</taxon>
    </lineage>
</organism>
<accession>A0A915IE58</accession>
<name>A0A915IE58_ROMCU</name>
<evidence type="ECO:0000313" key="1">
    <source>
        <dbReference type="Proteomes" id="UP000887565"/>
    </source>
</evidence>
<proteinExistence type="predicted"/>
<evidence type="ECO:0000313" key="2">
    <source>
        <dbReference type="WBParaSite" id="nRc.2.0.1.t12088-RA"/>
    </source>
</evidence>
<keyword evidence="1" id="KW-1185">Reference proteome</keyword>
<dbReference type="WBParaSite" id="nRc.2.0.1.t12088-RA">
    <property type="protein sequence ID" value="nRc.2.0.1.t12088-RA"/>
    <property type="gene ID" value="nRc.2.0.1.g12088"/>
</dbReference>
<reference evidence="2" key="1">
    <citation type="submission" date="2022-11" db="UniProtKB">
        <authorList>
            <consortium name="WormBaseParasite"/>
        </authorList>
    </citation>
    <scope>IDENTIFICATION</scope>
</reference>
<protein>
    <submittedName>
        <fullName evidence="2">Uncharacterized protein</fullName>
    </submittedName>
</protein>